<name>A0A917BCL0_9ACTN</name>
<dbReference type="PANTHER" id="PTHR12993">
    <property type="entry name" value="N-ACETYLGLUCOSAMINYL-PHOSPHATIDYLINOSITOL DE-N-ACETYLASE-RELATED"/>
    <property type="match status" value="1"/>
</dbReference>
<dbReference type="Proteomes" id="UP000649179">
    <property type="component" value="Unassembled WGS sequence"/>
</dbReference>
<evidence type="ECO:0000313" key="3">
    <source>
        <dbReference type="Proteomes" id="UP000649179"/>
    </source>
</evidence>
<evidence type="ECO:0000313" key="2">
    <source>
        <dbReference type="EMBL" id="GGF35269.1"/>
    </source>
</evidence>
<reference evidence="2" key="2">
    <citation type="submission" date="2020-09" db="EMBL/GenBank/DDBJ databases">
        <authorList>
            <person name="Sun Q."/>
            <person name="Zhou Y."/>
        </authorList>
    </citation>
    <scope>NUCLEOTIDE SEQUENCE</scope>
    <source>
        <strain evidence="2">CGMCC 1.16067</strain>
    </source>
</reference>
<dbReference type="AlphaFoldDB" id="A0A917BCL0"/>
<dbReference type="EMBL" id="BMKQ01000001">
    <property type="protein sequence ID" value="GGF35269.1"/>
    <property type="molecule type" value="Genomic_DNA"/>
</dbReference>
<organism evidence="2 3">
    <name type="scientific">Marmoricola endophyticus</name>
    <dbReference type="NCBI Taxonomy" id="2040280"/>
    <lineage>
        <taxon>Bacteria</taxon>
        <taxon>Bacillati</taxon>
        <taxon>Actinomycetota</taxon>
        <taxon>Actinomycetes</taxon>
        <taxon>Propionibacteriales</taxon>
        <taxon>Nocardioidaceae</taxon>
        <taxon>Marmoricola</taxon>
    </lineage>
</organism>
<dbReference type="Gene3D" id="3.40.50.10320">
    <property type="entry name" value="LmbE-like"/>
    <property type="match status" value="1"/>
</dbReference>
<dbReference type="InterPro" id="IPR003737">
    <property type="entry name" value="GlcNAc_PI_deacetylase-related"/>
</dbReference>
<dbReference type="RefSeq" id="WP_229660547.1">
    <property type="nucleotide sequence ID" value="NZ_BMKQ01000001.1"/>
</dbReference>
<dbReference type="Pfam" id="PF02585">
    <property type="entry name" value="PIG-L"/>
    <property type="match status" value="1"/>
</dbReference>
<dbReference type="GO" id="GO:0016811">
    <property type="term" value="F:hydrolase activity, acting on carbon-nitrogen (but not peptide) bonds, in linear amides"/>
    <property type="evidence" value="ECO:0007669"/>
    <property type="project" value="TreeGrafter"/>
</dbReference>
<proteinExistence type="predicted"/>
<evidence type="ECO:0000256" key="1">
    <source>
        <dbReference type="ARBA" id="ARBA00022833"/>
    </source>
</evidence>
<keyword evidence="1" id="KW-0862">Zinc</keyword>
<comment type="caution">
    <text evidence="2">The sequence shown here is derived from an EMBL/GenBank/DDBJ whole genome shotgun (WGS) entry which is preliminary data.</text>
</comment>
<dbReference type="GO" id="GO:0016137">
    <property type="term" value="P:glycoside metabolic process"/>
    <property type="evidence" value="ECO:0007669"/>
    <property type="project" value="UniProtKB-ARBA"/>
</dbReference>
<sequence length="217" mass="23675">MIPLSLGGHGPARVRRVVLVGAHCDDVAIGAGATVLALARAVPDLEVRALVLTGGGTEREAEERAAMDRMAPQADLTVLDLPDGRLPDHRASVKDALQVIARDGADLVVAPQAADAHQDHRLLGELVPTSFRDSLHLGYEVLKWESDLPRTAAYLPVPDDLAAEKVRLIEECYPSQADHDWFDRESFLALMRIRGVQCHHRYAEAFCVDKLVLSLPT</sequence>
<reference evidence="2" key="1">
    <citation type="journal article" date="2014" name="Int. J. Syst. Evol. Microbiol.">
        <title>Complete genome sequence of Corynebacterium casei LMG S-19264T (=DSM 44701T), isolated from a smear-ripened cheese.</title>
        <authorList>
            <consortium name="US DOE Joint Genome Institute (JGI-PGF)"/>
            <person name="Walter F."/>
            <person name="Albersmeier A."/>
            <person name="Kalinowski J."/>
            <person name="Ruckert C."/>
        </authorList>
    </citation>
    <scope>NUCLEOTIDE SEQUENCE</scope>
    <source>
        <strain evidence="2">CGMCC 1.16067</strain>
    </source>
</reference>
<gene>
    <name evidence="2" type="ORF">GCM10011519_05870</name>
</gene>
<keyword evidence="3" id="KW-1185">Reference proteome</keyword>
<dbReference type="PANTHER" id="PTHR12993:SF30">
    <property type="entry name" value="N-ACETYL-ALPHA-D-GLUCOSAMINYL L-MALATE DEACETYLASE 1"/>
    <property type="match status" value="1"/>
</dbReference>
<dbReference type="SUPFAM" id="SSF102588">
    <property type="entry name" value="LmbE-like"/>
    <property type="match status" value="1"/>
</dbReference>
<dbReference type="InterPro" id="IPR024078">
    <property type="entry name" value="LmbE-like_dom_sf"/>
</dbReference>
<protein>
    <submittedName>
        <fullName evidence="2">GlcNAc-PI de-N-acetylase</fullName>
    </submittedName>
</protein>
<accession>A0A917BCL0</accession>